<protein>
    <recommendedName>
        <fullName evidence="3">Sel1 repeat family protein</fullName>
    </recommendedName>
</protein>
<comment type="caution">
    <text evidence="1">The sequence shown here is derived from an EMBL/GenBank/DDBJ whole genome shotgun (WGS) entry which is preliminary data.</text>
</comment>
<name>A0ABV6L1Q3_9SPHI</name>
<evidence type="ECO:0000313" key="2">
    <source>
        <dbReference type="Proteomes" id="UP001589828"/>
    </source>
</evidence>
<organism evidence="1 2">
    <name type="scientific">Mucilaginibacter angelicae</name>
    <dbReference type="NCBI Taxonomy" id="869718"/>
    <lineage>
        <taxon>Bacteria</taxon>
        <taxon>Pseudomonadati</taxon>
        <taxon>Bacteroidota</taxon>
        <taxon>Sphingobacteriia</taxon>
        <taxon>Sphingobacteriales</taxon>
        <taxon>Sphingobacteriaceae</taxon>
        <taxon>Mucilaginibacter</taxon>
    </lineage>
</organism>
<keyword evidence="2" id="KW-1185">Reference proteome</keyword>
<accession>A0ABV6L1Q3</accession>
<dbReference type="InterPro" id="IPR011990">
    <property type="entry name" value="TPR-like_helical_dom_sf"/>
</dbReference>
<reference evidence="1 2" key="1">
    <citation type="submission" date="2024-09" db="EMBL/GenBank/DDBJ databases">
        <authorList>
            <person name="Sun Q."/>
            <person name="Mori K."/>
        </authorList>
    </citation>
    <scope>NUCLEOTIDE SEQUENCE [LARGE SCALE GENOMIC DNA]</scope>
    <source>
        <strain evidence="1 2">NCAIM B.02415</strain>
    </source>
</reference>
<gene>
    <name evidence="1" type="ORF">ACFFGT_05185</name>
</gene>
<proteinExistence type="predicted"/>
<dbReference type="Proteomes" id="UP001589828">
    <property type="component" value="Unassembled WGS sequence"/>
</dbReference>
<evidence type="ECO:0008006" key="3">
    <source>
        <dbReference type="Google" id="ProtNLM"/>
    </source>
</evidence>
<dbReference type="Gene3D" id="1.25.40.10">
    <property type="entry name" value="Tetratricopeptide repeat domain"/>
    <property type="match status" value="1"/>
</dbReference>
<evidence type="ECO:0000313" key="1">
    <source>
        <dbReference type="EMBL" id="MFC0513580.1"/>
    </source>
</evidence>
<sequence length="317" mass="37781">MAEYVTGFCYLNPESELKNDSLAEHYLISAAEKFNPRAMGLLSVYYFQKGIENEKLKIQALVWAEIAGAYDPAFNATTTRILIRSYLNEKELSEVENILKDKKSKYDKINLDAFYKLNKQIKSTEKESEKTKIPENKYNLIENPYRDWVYRWKLREFECDTMYYTSQIEPAVIDSALNKISKSRTFEISFLYNNDNLKTFDITKDEQNYLIKELKQLKNHRWAAGMFPYSKCLEQREIQPTFNITENLQTENEKNMCSIVYTFSKPIFIRNGTIALYLDQKRYRTNYTQLEFGFYKLENNHWGKIANVYQYYEEQKN</sequence>
<dbReference type="RefSeq" id="WP_377021445.1">
    <property type="nucleotide sequence ID" value="NZ_JBHLTS010000017.1"/>
</dbReference>
<dbReference type="EMBL" id="JBHLTS010000017">
    <property type="protein sequence ID" value="MFC0513580.1"/>
    <property type="molecule type" value="Genomic_DNA"/>
</dbReference>